<dbReference type="InterPro" id="IPR027434">
    <property type="entry name" value="Homing_endonucl"/>
</dbReference>
<comment type="caution">
    <text evidence="5">The sequence shown here is derived from an EMBL/GenBank/DDBJ whole genome shotgun (WGS) entry which is preliminary data.</text>
</comment>
<dbReference type="PROSITE" id="PS50817">
    <property type="entry name" value="INTEIN_N_TER"/>
    <property type="match status" value="1"/>
</dbReference>
<protein>
    <recommendedName>
        <fullName evidence="4">DOD-type homing endonuclease domain-containing protein</fullName>
    </recommendedName>
</protein>
<dbReference type="PROSITE" id="PS50819">
    <property type="entry name" value="INTEIN_ENDONUCLEASE"/>
    <property type="match status" value="1"/>
</dbReference>
<dbReference type="GO" id="GO:0016491">
    <property type="term" value="F:oxidoreductase activity"/>
    <property type="evidence" value="ECO:0007669"/>
    <property type="project" value="UniProtKB-KW"/>
</dbReference>
<gene>
    <name evidence="5" type="ORF">J4415_01155</name>
</gene>
<proteinExistence type="predicted"/>
<dbReference type="AlphaFoldDB" id="A0A8T4KT12"/>
<dbReference type="CDD" id="cd00081">
    <property type="entry name" value="Hint"/>
    <property type="match status" value="1"/>
</dbReference>
<dbReference type="GO" id="GO:0016539">
    <property type="term" value="P:intein-mediated protein splicing"/>
    <property type="evidence" value="ECO:0007669"/>
    <property type="project" value="InterPro"/>
</dbReference>
<dbReference type="NCBIfam" id="TIGR01445">
    <property type="entry name" value="intein_Nterm"/>
    <property type="match status" value="1"/>
</dbReference>
<dbReference type="InterPro" id="IPR003587">
    <property type="entry name" value="Hint_dom_N"/>
</dbReference>
<dbReference type="GO" id="GO:0006082">
    <property type="term" value="P:organic acid metabolic process"/>
    <property type="evidence" value="ECO:0007669"/>
    <property type="project" value="UniProtKB-ARBA"/>
</dbReference>
<reference evidence="5" key="2">
    <citation type="submission" date="2021-05" db="EMBL/GenBank/DDBJ databases">
        <title>Protein family content uncovers lineage relationships and bacterial pathway maintenance mechanisms in DPANN archaea.</title>
        <authorList>
            <person name="Castelle C.J."/>
            <person name="Meheust R."/>
            <person name="Jaffe A.L."/>
            <person name="Seitz K."/>
            <person name="Gong X."/>
            <person name="Baker B.J."/>
            <person name="Banfield J.F."/>
        </authorList>
    </citation>
    <scope>NUCLEOTIDE SEQUENCE</scope>
    <source>
        <strain evidence="5">RIFCSPHIGHO2_01_FULL_AR10_44_11</strain>
    </source>
</reference>
<keyword evidence="3" id="KW-0560">Oxidoreductase</keyword>
<dbReference type="InterPro" id="IPR036844">
    <property type="entry name" value="Hint_dom_sf"/>
</dbReference>
<feature type="domain" description="DOD-type homing endonuclease" evidence="4">
    <location>
        <begin position="276"/>
        <end position="404"/>
    </location>
</feature>
<dbReference type="Gene3D" id="2.170.16.10">
    <property type="entry name" value="Hedgehog/Intein (Hint) domain"/>
    <property type="match status" value="1"/>
</dbReference>
<keyword evidence="2" id="KW-0651">Protein splicing</keyword>
<dbReference type="SMART" id="SM00305">
    <property type="entry name" value="HintC"/>
    <property type="match status" value="1"/>
</dbReference>
<dbReference type="SMART" id="SM00306">
    <property type="entry name" value="HintN"/>
    <property type="match status" value="1"/>
</dbReference>
<dbReference type="PANTHER" id="PTHR42897:SF2">
    <property type="entry name" value="PYRUVATE SYNTHASE SUBUNIT PORB"/>
    <property type="match status" value="1"/>
</dbReference>
<dbReference type="Gene3D" id="3.10.28.10">
    <property type="entry name" value="Homing endonucleases"/>
    <property type="match status" value="1"/>
</dbReference>
<dbReference type="InterPro" id="IPR006141">
    <property type="entry name" value="Intein_N"/>
</dbReference>
<dbReference type="InterPro" id="IPR011766">
    <property type="entry name" value="TPP_enzyme_TPP-bd"/>
</dbReference>
<evidence type="ECO:0000259" key="4">
    <source>
        <dbReference type="PROSITE" id="PS50819"/>
    </source>
</evidence>
<dbReference type="Gene3D" id="3.40.50.970">
    <property type="match status" value="3"/>
</dbReference>
<evidence type="ECO:0000256" key="1">
    <source>
        <dbReference type="ARBA" id="ARBA00022813"/>
    </source>
</evidence>
<evidence type="ECO:0000256" key="3">
    <source>
        <dbReference type="ARBA" id="ARBA00023002"/>
    </source>
</evidence>
<dbReference type="InterPro" id="IPR006142">
    <property type="entry name" value="INTEIN"/>
</dbReference>
<dbReference type="GO" id="GO:0044272">
    <property type="term" value="P:sulfur compound biosynthetic process"/>
    <property type="evidence" value="ECO:0007669"/>
    <property type="project" value="UniProtKB-ARBA"/>
</dbReference>
<dbReference type="EMBL" id="JAGVWD010000015">
    <property type="protein sequence ID" value="MBS3057217.1"/>
    <property type="molecule type" value="Genomic_DNA"/>
</dbReference>
<evidence type="ECO:0000256" key="2">
    <source>
        <dbReference type="ARBA" id="ARBA00023000"/>
    </source>
</evidence>
<reference evidence="5" key="1">
    <citation type="submission" date="2021-03" db="EMBL/GenBank/DDBJ databases">
        <authorList>
            <person name="Jaffe A."/>
        </authorList>
    </citation>
    <scope>NUCLEOTIDE SEQUENCE</scope>
    <source>
        <strain evidence="5">RIFCSPHIGHO2_01_FULL_AR10_44_11</strain>
    </source>
</reference>
<dbReference type="InterPro" id="IPR003586">
    <property type="entry name" value="Hint_dom_C"/>
</dbReference>
<dbReference type="InterPro" id="IPR004860">
    <property type="entry name" value="LAGLIDADG_dom"/>
</dbReference>
<keyword evidence="1" id="KW-0068">Autocatalytic cleavage</keyword>
<dbReference type="GO" id="GO:0030976">
    <property type="term" value="F:thiamine pyrophosphate binding"/>
    <property type="evidence" value="ECO:0007669"/>
    <property type="project" value="InterPro"/>
</dbReference>
<evidence type="ECO:0000313" key="6">
    <source>
        <dbReference type="Proteomes" id="UP000677687"/>
    </source>
</evidence>
<dbReference type="InterPro" id="IPR029061">
    <property type="entry name" value="THDP-binding"/>
</dbReference>
<sequence length="670" mass="75037">MIAGLPEEEYFASGHRACAGCGEILAVRHALKASGKNTIAVMATGCMEVVSTPYPESSWKIPWVHGAFENHPAIASGVDAALKALGKRDKINLLVFGGDGAYFDIGFQALSGALERGHKATYICTDNEAYMNCLALSTEIQTKEGLKKITEIKKGDLVYAFDQKNHELVLKKCSGVFDNGKKEVFELNTLHHTIKATNNHPFLTVQKRGRGRENLLVWKTIAELKKGDQIIVLKNLSGENSFNFKTVKLSRIGDFKVNRLNNVRLPSASSPDLMEFMGIFTGDGWTRLTKGEIGFALPEGKQARGRLLMLQERLFGLNPRLDKNYIYFNSVNLVRFIDSLGFNLPAKKKTVPAWVFTLPADEKEAFVRGLMLSDGYKIGNSSRIVSASFELLKRVRLLLQTIGYRVGKIHRQKKEKGTYCVYRKLLKDSEYGYICFSQRSEWDIGKYQSEYKYQNFLIGNKYFETEKLQGIKSVGIEPTLDLRVQDEHNFIADGIVVHNTGIQRSGATPPFGATTTSPAGKKIHGKQQAKKPLPLIVAAHGIRYVATASVSNILDYYKKVQKALATEGPSFIHVFTPCPIGWYHDSADAIEIAKLAVDCRVQPIYEIENGALKFTNKIENPKPVAEYLQKQGRFKHLGADEISAVQKYVDERYNFLLELEKQKRAFDVLL</sequence>
<dbReference type="Pfam" id="PF14890">
    <property type="entry name" value="Intein_splicing"/>
    <property type="match status" value="1"/>
</dbReference>
<dbReference type="GO" id="GO:0004519">
    <property type="term" value="F:endonuclease activity"/>
    <property type="evidence" value="ECO:0007669"/>
    <property type="project" value="InterPro"/>
</dbReference>
<name>A0A8T4KT12_9ARCH</name>
<dbReference type="InterPro" id="IPR051479">
    <property type="entry name" value="PorB-like"/>
</dbReference>
<dbReference type="InterPro" id="IPR030934">
    <property type="entry name" value="Intein_C"/>
</dbReference>
<dbReference type="InterPro" id="IPR004042">
    <property type="entry name" value="Intein_endonuc_central"/>
</dbReference>
<dbReference type="PANTHER" id="PTHR42897">
    <property type="entry name" value="PYRUVATE SYNTHASE SUBUNIT PORB"/>
    <property type="match status" value="1"/>
</dbReference>
<accession>A0A8T4KT12</accession>
<dbReference type="Proteomes" id="UP000677687">
    <property type="component" value="Unassembled WGS sequence"/>
</dbReference>
<organism evidence="5 6">
    <name type="scientific">Candidatus Iainarchaeum sp</name>
    <dbReference type="NCBI Taxonomy" id="3101447"/>
    <lineage>
        <taxon>Archaea</taxon>
        <taxon>Candidatus Iainarchaeota</taxon>
        <taxon>Candidatus Iainarchaeia</taxon>
        <taxon>Candidatus Iainarchaeales</taxon>
        <taxon>Candidatus Iainarchaeaceae</taxon>
        <taxon>Candidatus Iainarchaeum</taxon>
    </lineage>
</organism>
<dbReference type="SUPFAM" id="SSF52518">
    <property type="entry name" value="Thiamin diphosphate-binding fold (THDP-binding)"/>
    <property type="match status" value="2"/>
</dbReference>
<dbReference type="SUPFAM" id="SSF55608">
    <property type="entry name" value="Homing endonucleases"/>
    <property type="match status" value="1"/>
</dbReference>
<dbReference type="Pfam" id="PF02775">
    <property type="entry name" value="TPP_enzyme_C"/>
    <property type="match status" value="1"/>
</dbReference>
<dbReference type="Pfam" id="PF14528">
    <property type="entry name" value="LAGLIDADG_3"/>
    <property type="match status" value="1"/>
</dbReference>
<dbReference type="PRINTS" id="PR00379">
    <property type="entry name" value="INTEIN"/>
</dbReference>
<evidence type="ECO:0000313" key="5">
    <source>
        <dbReference type="EMBL" id="MBS3057217.1"/>
    </source>
</evidence>
<dbReference type="NCBIfam" id="TIGR01443">
    <property type="entry name" value="intein_Cterm"/>
    <property type="match status" value="1"/>
</dbReference>
<dbReference type="SUPFAM" id="SSF51294">
    <property type="entry name" value="Hedgehog/intein (Hint) domain"/>
    <property type="match status" value="1"/>
</dbReference>
<dbReference type="PROSITE" id="PS50818">
    <property type="entry name" value="INTEIN_C_TER"/>
    <property type="match status" value="1"/>
</dbReference>